<feature type="non-terminal residue" evidence="2">
    <location>
        <position position="1"/>
    </location>
</feature>
<evidence type="ECO:0000313" key="3">
    <source>
        <dbReference type="Proteomes" id="UP000187203"/>
    </source>
</evidence>
<organism evidence="2 3">
    <name type="scientific">Corchorus olitorius</name>
    <dbReference type="NCBI Taxonomy" id="93759"/>
    <lineage>
        <taxon>Eukaryota</taxon>
        <taxon>Viridiplantae</taxon>
        <taxon>Streptophyta</taxon>
        <taxon>Embryophyta</taxon>
        <taxon>Tracheophyta</taxon>
        <taxon>Spermatophyta</taxon>
        <taxon>Magnoliopsida</taxon>
        <taxon>eudicotyledons</taxon>
        <taxon>Gunneridae</taxon>
        <taxon>Pentapetalae</taxon>
        <taxon>rosids</taxon>
        <taxon>malvids</taxon>
        <taxon>Malvales</taxon>
        <taxon>Malvaceae</taxon>
        <taxon>Grewioideae</taxon>
        <taxon>Apeibeae</taxon>
        <taxon>Corchorus</taxon>
    </lineage>
</organism>
<proteinExistence type="predicted"/>
<feature type="compositionally biased region" description="Basic and acidic residues" evidence="1">
    <location>
        <begin position="65"/>
        <end position="93"/>
    </location>
</feature>
<feature type="non-terminal residue" evidence="2">
    <location>
        <position position="124"/>
    </location>
</feature>
<gene>
    <name evidence="2" type="ORF">COLO4_02027</name>
</gene>
<evidence type="ECO:0000313" key="2">
    <source>
        <dbReference type="EMBL" id="OMP13238.1"/>
    </source>
</evidence>
<keyword evidence="3" id="KW-1185">Reference proteome</keyword>
<keyword evidence="2" id="KW-0547">Nucleotide-binding</keyword>
<name>A0A1R3L1T6_9ROSI</name>
<keyword evidence="2" id="KW-0067">ATP-binding</keyword>
<feature type="region of interest" description="Disordered" evidence="1">
    <location>
        <begin position="1"/>
        <end position="124"/>
    </location>
</feature>
<reference evidence="3" key="1">
    <citation type="submission" date="2013-09" db="EMBL/GenBank/DDBJ databases">
        <title>Corchorus olitorius genome sequencing.</title>
        <authorList>
            <person name="Alam M."/>
            <person name="Haque M.S."/>
            <person name="Islam M.S."/>
            <person name="Emdad E.M."/>
            <person name="Islam M.M."/>
            <person name="Ahmed B."/>
            <person name="Halim A."/>
            <person name="Hossen Q.M.M."/>
            <person name="Hossain M.Z."/>
            <person name="Ahmed R."/>
            <person name="Khan M.M."/>
            <person name="Islam R."/>
            <person name="Rashid M.M."/>
            <person name="Khan S.A."/>
            <person name="Rahman M.S."/>
            <person name="Alam M."/>
            <person name="Yahiya A.S."/>
            <person name="Khan M.S."/>
            <person name="Azam M.S."/>
            <person name="Haque T."/>
            <person name="Lashkar M.Z.H."/>
            <person name="Akhand A.I."/>
            <person name="Morshed G."/>
            <person name="Roy S."/>
            <person name="Uddin K.S."/>
            <person name="Rabeya T."/>
            <person name="Hossain A.S."/>
            <person name="Chowdhury A."/>
            <person name="Snigdha A.R."/>
            <person name="Mortoza M.S."/>
            <person name="Matin S.A."/>
            <person name="Hoque S.M.E."/>
            <person name="Islam M.K."/>
            <person name="Roy D.K."/>
            <person name="Haider R."/>
            <person name="Moosa M.M."/>
            <person name="Elias S.M."/>
            <person name="Hasan A.M."/>
            <person name="Jahan S."/>
            <person name="Shafiuddin M."/>
            <person name="Mahmood N."/>
            <person name="Shommy N.S."/>
        </authorList>
    </citation>
    <scope>NUCLEOTIDE SEQUENCE [LARGE SCALE GENOMIC DNA]</scope>
    <source>
        <strain evidence="3">cv. O-4</strain>
    </source>
</reference>
<dbReference type="EMBL" id="AWUE01004791">
    <property type="protein sequence ID" value="OMP13238.1"/>
    <property type="molecule type" value="Genomic_DNA"/>
</dbReference>
<evidence type="ECO:0000256" key="1">
    <source>
        <dbReference type="SAM" id="MobiDB-lite"/>
    </source>
</evidence>
<feature type="compositionally biased region" description="Polar residues" evidence="1">
    <location>
        <begin position="114"/>
        <end position="124"/>
    </location>
</feature>
<protein>
    <submittedName>
        <fullName evidence="2">ABC transporter, ATP-binding protein</fullName>
    </submittedName>
</protein>
<comment type="caution">
    <text evidence="2">The sequence shown here is derived from an EMBL/GenBank/DDBJ whole genome shotgun (WGS) entry which is preliminary data.</text>
</comment>
<dbReference type="AlphaFoldDB" id="A0A1R3L1T6"/>
<feature type="compositionally biased region" description="Basic and acidic residues" evidence="1">
    <location>
        <begin position="1"/>
        <end position="34"/>
    </location>
</feature>
<accession>A0A1R3L1T6</accession>
<dbReference type="GO" id="GO:0005524">
    <property type="term" value="F:ATP binding"/>
    <property type="evidence" value="ECO:0007669"/>
    <property type="project" value="UniProtKB-KW"/>
</dbReference>
<sequence>HPGRKDQQQHRAEVDREKRPELFRSLADRAEERPAGAIHRQRQAIDPGTQTRWQRRAATVAVEGNGEHDGHIGQGDHRDQPAGQRHGDSEPKPPRSISLACRLHFVSADESRGGRTSQGEAISD</sequence>
<dbReference type="Proteomes" id="UP000187203">
    <property type="component" value="Unassembled WGS sequence"/>
</dbReference>